<feature type="non-terminal residue" evidence="2">
    <location>
        <position position="1"/>
    </location>
</feature>
<dbReference type="Gene3D" id="3.40.50.1110">
    <property type="entry name" value="SGNH hydrolase"/>
    <property type="match status" value="1"/>
</dbReference>
<dbReference type="Pfam" id="PF13472">
    <property type="entry name" value="Lipase_GDSL_2"/>
    <property type="match status" value="1"/>
</dbReference>
<protein>
    <recommendedName>
        <fullName evidence="1">SGNH hydrolase-type esterase domain-containing protein</fullName>
    </recommendedName>
</protein>
<dbReference type="SUPFAM" id="SSF52266">
    <property type="entry name" value="SGNH hydrolase"/>
    <property type="match status" value="1"/>
</dbReference>
<comment type="caution">
    <text evidence="2">The sequence shown here is derived from an EMBL/GenBank/DDBJ whole genome shotgun (WGS) entry which is preliminary data.</text>
</comment>
<proteinExistence type="predicted"/>
<sequence>DNIDTIVGTNPVGAVFSEYALQDPRAWDFIRPIMRENGGWSIFNFTPRGRNHGYKMANMAQRNERWFYEKLTVDKTLKDDGTRYITEKDIEEERADGNLETMIEQAQKAKAKVLLIGNRIPQNYGKRYTDMFFTLYENIANKYNVAYLPFMLENVALDKALMQDDGLHPNKEGQPLILQNIWPYLQPLLDDK</sequence>
<evidence type="ECO:0000313" key="2">
    <source>
        <dbReference type="EMBL" id="KKN63088.1"/>
    </source>
</evidence>
<dbReference type="Gene3D" id="3.40.50.300">
    <property type="entry name" value="P-loop containing nucleotide triphosphate hydrolases"/>
    <property type="match status" value="1"/>
</dbReference>
<dbReference type="AlphaFoldDB" id="A0A0F9VB77"/>
<dbReference type="EMBL" id="LAZR01000601">
    <property type="protein sequence ID" value="KKN63088.1"/>
    <property type="molecule type" value="Genomic_DNA"/>
</dbReference>
<dbReference type="InterPro" id="IPR013830">
    <property type="entry name" value="SGNH_hydro"/>
</dbReference>
<gene>
    <name evidence="2" type="ORF">LCGC14_0505120</name>
</gene>
<evidence type="ECO:0000259" key="1">
    <source>
        <dbReference type="Pfam" id="PF13472"/>
    </source>
</evidence>
<accession>A0A0F9VB77</accession>
<reference evidence="2" key="1">
    <citation type="journal article" date="2015" name="Nature">
        <title>Complex archaea that bridge the gap between prokaryotes and eukaryotes.</title>
        <authorList>
            <person name="Spang A."/>
            <person name="Saw J.H."/>
            <person name="Jorgensen S.L."/>
            <person name="Zaremba-Niedzwiedzka K."/>
            <person name="Martijn J."/>
            <person name="Lind A.E."/>
            <person name="van Eijk R."/>
            <person name="Schleper C."/>
            <person name="Guy L."/>
            <person name="Ettema T.J."/>
        </authorList>
    </citation>
    <scope>NUCLEOTIDE SEQUENCE</scope>
</reference>
<dbReference type="InterPro" id="IPR027417">
    <property type="entry name" value="P-loop_NTPase"/>
</dbReference>
<name>A0A0F9VB77_9ZZZZ</name>
<organism evidence="2">
    <name type="scientific">marine sediment metagenome</name>
    <dbReference type="NCBI Taxonomy" id="412755"/>
    <lineage>
        <taxon>unclassified sequences</taxon>
        <taxon>metagenomes</taxon>
        <taxon>ecological metagenomes</taxon>
    </lineage>
</organism>
<dbReference type="InterPro" id="IPR036514">
    <property type="entry name" value="SGNH_hydro_sf"/>
</dbReference>
<feature type="domain" description="SGNH hydrolase-type esterase" evidence="1">
    <location>
        <begin position="92"/>
        <end position="174"/>
    </location>
</feature>